<evidence type="ECO:0000313" key="2">
    <source>
        <dbReference type="EMBL" id="MQU19492.1"/>
    </source>
</evidence>
<evidence type="ECO:0000313" key="4">
    <source>
        <dbReference type="Proteomes" id="UP000713985"/>
    </source>
</evidence>
<name>A0A6G1WD53_9PSED</name>
<feature type="non-terminal residue" evidence="2">
    <location>
        <position position="1"/>
    </location>
</feature>
<feature type="non-terminal residue" evidence="2">
    <location>
        <position position="91"/>
    </location>
</feature>
<dbReference type="InterPro" id="IPR006530">
    <property type="entry name" value="YD"/>
</dbReference>
<dbReference type="EMBL" id="WIWP01000252">
    <property type="protein sequence ID" value="MQT28923.1"/>
    <property type="molecule type" value="Genomic_DNA"/>
</dbReference>
<organism evidence="2 3">
    <name type="scientific">Pseudomonas helleri</name>
    <dbReference type="NCBI Taxonomy" id="1608996"/>
    <lineage>
        <taxon>Bacteria</taxon>
        <taxon>Pseudomonadati</taxon>
        <taxon>Pseudomonadota</taxon>
        <taxon>Gammaproteobacteria</taxon>
        <taxon>Pseudomonadales</taxon>
        <taxon>Pseudomonadaceae</taxon>
        <taxon>Pseudomonas</taxon>
    </lineage>
</organism>
<sequence>DAGQLIGAANPLQETEHYRYDADHVIQERQLAGGATFYWEWQHRGKQSRCIRHWNNFGQMHARYEWDDAGTVTVHHQDGSRQIYEHDSNAR</sequence>
<dbReference type="AlphaFoldDB" id="A0A6G1WD53"/>
<evidence type="ECO:0008006" key="5">
    <source>
        <dbReference type="Google" id="ProtNLM"/>
    </source>
</evidence>
<comment type="caution">
    <text evidence="2">The sequence shown here is derived from an EMBL/GenBank/DDBJ whole genome shotgun (WGS) entry which is preliminary data.</text>
</comment>
<protein>
    <recommendedName>
        <fullName evidence="5">Type IV secretion protein Rhs</fullName>
    </recommendedName>
</protein>
<evidence type="ECO:0000313" key="1">
    <source>
        <dbReference type="EMBL" id="MQT28923.1"/>
    </source>
</evidence>
<dbReference type="EMBL" id="WIVT01000180">
    <property type="protein sequence ID" value="MQU19492.1"/>
    <property type="molecule type" value="Genomic_DNA"/>
</dbReference>
<gene>
    <name evidence="2" type="ORF">GHN41_24115</name>
    <name evidence="1" type="ORF">GHN94_24380</name>
</gene>
<dbReference type="RefSeq" id="WP_153405920.1">
    <property type="nucleotide sequence ID" value="NZ_WIVT01000180.1"/>
</dbReference>
<dbReference type="Proteomes" id="UP000713985">
    <property type="component" value="Unassembled WGS sequence"/>
</dbReference>
<dbReference type="NCBIfam" id="TIGR01643">
    <property type="entry name" value="YD_repeat_2x"/>
    <property type="match status" value="1"/>
</dbReference>
<evidence type="ECO:0000313" key="3">
    <source>
        <dbReference type="Proteomes" id="UP000443000"/>
    </source>
</evidence>
<keyword evidence="4" id="KW-1185">Reference proteome</keyword>
<dbReference type="Proteomes" id="UP000443000">
    <property type="component" value="Unassembled WGS sequence"/>
</dbReference>
<reference evidence="3 4" key="1">
    <citation type="submission" date="2019-10" db="EMBL/GenBank/DDBJ databases">
        <title>Evaluation of single-gene subtyping targets for Pseudomonas.</title>
        <authorList>
            <person name="Reichler S.J."/>
            <person name="Orsi R.H."/>
            <person name="Wiedmann M."/>
            <person name="Martin N.H."/>
            <person name="Murphy S.I."/>
        </authorList>
    </citation>
    <scope>NUCLEOTIDE SEQUENCE [LARGE SCALE GENOMIC DNA]</scope>
    <source>
        <strain evidence="1 4">FSL R10-0802</strain>
        <strain evidence="2 3">FSL R10-1594</strain>
    </source>
</reference>
<accession>A0A6G1WD53</accession>
<proteinExistence type="predicted"/>
<dbReference type="OrthoDB" id="9816400at2"/>